<reference evidence="8" key="1">
    <citation type="submission" date="2016-02" db="EMBL/GenBank/DDBJ databases">
        <title>WGS assembly of Manihot esculenta.</title>
        <authorList>
            <person name="Bredeson J.V."/>
            <person name="Prochnik S.E."/>
            <person name="Lyons J.B."/>
            <person name="Schmutz J."/>
            <person name="Grimwood J."/>
            <person name="Vrebalov J."/>
            <person name="Bart R.S."/>
            <person name="Amuge T."/>
            <person name="Ferguson M.E."/>
            <person name="Green R."/>
            <person name="Putnam N."/>
            <person name="Stites J."/>
            <person name="Rounsley S."/>
            <person name="Rokhsar D.S."/>
        </authorList>
    </citation>
    <scope>NUCLEOTIDE SEQUENCE [LARGE SCALE GENOMIC DNA]</scope>
    <source>
        <tissue evidence="8">Leaf</tissue>
    </source>
</reference>
<dbReference type="Gene3D" id="3.40.605.10">
    <property type="entry name" value="Aldehyde Dehydrogenase, Chain A, domain 1"/>
    <property type="match status" value="1"/>
</dbReference>
<name>A0A2C9UJS0_MANES</name>
<dbReference type="STRING" id="3983.A0A2C9UJS0"/>
<dbReference type="EMBL" id="CM004400">
    <property type="protein sequence ID" value="OAY30941.1"/>
    <property type="molecule type" value="Genomic_DNA"/>
</dbReference>
<evidence type="ECO:0000256" key="4">
    <source>
        <dbReference type="ARBA" id="ARBA00039138"/>
    </source>
</evidence>
<evidence type="ECO:0000256" key="2">
    <source>
        <dbReference type="ARBA" id="ARBA00023027"/>
    </source>
</evidence>
<sequence length="154" mass="17570">MAETDRTSGFYPMASLIKLKYMKNINIKHKSQSSQFLHQQSGHNSNITEIAIPVPNRQLFISSEWREPVLKKRIPIINPSTEEIIGDIPAATEKMWSLRWKQNKGRDWAFTSGAFRAKYLRAIAAKITERKSELAKLEALDCGKPLDEAAWDIA</sequence>
<dbReference type="GO" id="GO:0110095">
    <property type="term" value="P:cellular detoxification of aldehyde"/>
    <property type="evidence" value="ECO:0007669"/>
    <property type="project" value="UniProtKB-ARBA"/>
</dbReference>
<dbReference type="GO" id="GO:0019145">
    <property type="term" value="F:aminobutyraldehyde dehydrogenase (NAD+) activity"/>
    <property type="evidence" value="ECO:0007669"/>
    <property type="project" value="UniProtKB-EC"/>
</dbReference>
<dbReference type="InterPro" id="IPR016162">
    <property type="entry name" value="Ald_DH_N"/>
</dbReference>
<evidence type="ECO:0000313" key="8">
    <source>
        <dbReference type="EMBL" id="OAY30941.1"/>
    </source>
</evidence>
<protein>
    <recommendedName>
        <fullName evidence="4">aminobutyraldehyde dehydrogenase</fullName>
        <ecNumber evidence="4">1.2.1.19</ecNumber>
    </recommendedName>
</protein>
<evidence type="ECO:0000256" key="5">
    <source>
        <dbReference type="ARBA" id="ARBA00047421"/>
    </source>
</evidence>
<keyword evidence="2" id="KW-0520">NAD</keyword>
<dbReference type="EC" id="1.2.1.19" evidence="4"/>
<gene>
    <name evidence="8" type="ORF">MANES_14G070500</name>
</gene>
<comment type="catalytic activity">
    <reaction evidence="5">
        <text>3-aminopropanal + NAD(+) + H2O = beta-alanine + NADH + 2 H(+)</text>
        <dbReference type="Rhea" id="RHEA:30695"/>
        <dbReference type="ChEBI" id="CHEBI:15377"/>
        <dbReference type="ChEBI" id="CHEBI:15378"/>
        <dbReference type="ChEBI" id="CHEBI:57540"/>
        <dbReference type="ChEBI" id="CHEBI:57945"/>
        <dbReference type="ChEBI" id="CHEBI:57966"/>
        <dbReference type="ChEBI" id="CHEBI:58374"/>
    </reaction>
    <physiologicalReaction direction="left-to-right" evidence="5">
        <dbReference type="Rhea" id="RHEA:30696"/>
    </physiologicalReaction>
</comment>
<dbReference type="InterPro" id="IPR015590">
    <property type="entry name" value="Aldehyde_DH_dom"/>
</dbReference>
<evidence type="ECO:0000256" key="1">
    <source>
        <dbReference type="ARBA" id="ARBA00009986"/>
    </source>
</evidence>
<evidence type="ECO:0000256" key="3">
    <source>
        <dbReference type="ARBA" id="ARBA00023053"/>
    </source>
</evidence>
<dbReference type="SUPFAM" id="SSF53720">
    <property type="entry name" value="ALDH-like"/>
    <property type="match status" value="1"/>
</dbReference>
<evidence type="ECO:0000256" key="6">
    <source>
        <dbReference type="ARBA" id="ARBA00049215"/>
    </source>
</evidence>
<organism evidence="8">
    <name type="scientific">Manihot esculenta</name>
    <name type="common">Cassava</name>
    <name type="synonym">Jatropha manihot</name>
    <dbReference type="NCBI Taxonomy" id="3983"/>
    <lineage>
        <taxon>Eukaryota</taxon>
        <taxon>Viridiplantae</taxon>
        <taxon>Streptophyta</taxon>
        <taxon>Embryophyta</taxon>
        <taxon>Tracheophyta</taxon>
        <taxon>Spermatophyta</taxon>
        <taxon>Magnoliopsida</taxon>
        <taxon>eudicotyledons</taxon>
        <taxon>Gunneridae</taxon>
        <taxon>Pentapetalae</taxon>
        <taxon>rosids</taxon>
        <taxon>fabids</taxon>
        <taxon>Malpighiales</taxon>
        <taxon>Euphorbiaceae</taxon>
        <taxon>Crotonoideae</taxon>
        <taxon>Manihoteae</taxon>
        <taxon>Manihot</taxon>
    </lineage>
</organism>
<comment type="similarity">
    <text evidence="1">Belongs to the aldehyde dehydrogenase family.</text>
</comment>
<keyword evidence="3" id="KW-0915">Sodium</keyword>
<dbReference type="AlphaFoldDB" id="A0A2C9UJS0"/>
<dbReference type="PANTHER" id="PTHR43860:SF2">
    <property type="entry name" value="BETAINE ALDEHYDE DEHYDROGENASE-RELATED"/>
    <property type="match status" value="1"/>
</dbReference>
<accession>A0A2C9UJS0</accession>
<dbReference type="InterPro" id="IPR016161">
    <property type="entry name" value="Ald_DH/histidinol_DH"/>
</dbReference>
<dbReference type="Pfam" id="PF00171">
    <property type="entry name" value="Aldedh"/>
    <property type="match status" value="1"/>
</dbReference>
<proteinExistence type="inferred from homology"/>
<dbReference type="PANTHER" id="PTHR43860">
    <property type="entry name" value="BETAINE ALDEHYDE DEHYDROGENASE"/>
    <property type="match status" value="1"/>
</dbReference>
<feature type="domain" description="Aldehyde dehydrogenase" evidence="7">
    <location>
        <begin position="65"/>
        <end position="153"/>
    </location>
</feature>
<evidence type="ECO:0000259" key="7">
    <source>
        <dbReference type="Pfam" id="PF00171"/>
    </source>
</evidence>
<comment type="catalytic activity">
    <reaction evidence="6">
        <text>4-aminobutanal + NAD(+) + H2O = 4-aminobutanoate + NADH + 2 H(+)</text>
        <dbReference type="Rhea" id="RHEA:19105"/>
        <dbReference type="ChEBI" id="CHEBI:15377"/>
        <dbReference type="ChEBI" id="CHEBI:15378"/>
        <dbReference type="ChEBI" id="CHEBI:57540"/>
        <dbReference type="ChEBI" id="CHEBI:57945"/>
        <dbReference type="ChEBI" id="CHEBI:58264"/>
        <dbReference type="ChEBI" id="CHEBI:59888"/>
        <dbReference type="EC" id="1.2.1.19"/>
    </reaction>
    <physiologicalReaction direction="left-to-right" evidence="6">
        <dbReference type="Rhea" id="RHEA:19106"/>
    </physiologicalReaction>
</comment>